<protein>
    <recommendedName>
        <fullName evidence="3">DUF2946 domain-containing protein</fullName>
    </recommendedName>
</protein>
<dbReference type="RefSeq" id="WP_172236390.1">
    <property type="nucleotide sequence ID" value="NZ_JABFDP010000008.1"/>
</dbReference>
<evidence type="ECO:0000313" key="1">
    <source>
        <dbReference type="EMBL" id="MBR1135965.1"/>
    </source>
</evidence>
<reference evidence="2" key="1">
    <citation type="journal article" date="2021" name="ISME J.">
        <title>Evolutionary origin and ecological implication of a unique nif island in free-living Bradyrhizobium lineages.</title>
        <authorList>
            <person name="Tao J."/>
        </authorList>
    </citation>
    <scope>NUCLEOTIDE SEQUENCE [LARGE SCALE GENOMIC DNA]</scope>
    <source>
        <strain evidence="2">SZCCT0094</strain>
    </source>
</reference>
<organism evidence="1 2">
    <name type="scientific">Bradyrhizobium denitrificans</name>
    <dbReference type="NCBI Taxonomy" id="2734912"/>
    <lineage>
        <taxon>Bacteria</taxon>
        <taxon>Pseudomonadati</taxon>
        <taxon>Pseudomonadota</taxon>
        <taxon>Alphaproteobacteria</taxon>
        <taxon>Hyphomicrobiales</taxon>
        <taxon>Nitrobacteraceae</taxon>
        <taxon>Bradyrhizobium</taxon>
    </lineage>
</organism>
<proteinExistence type="predicted"/>
<dbReference type="EMBL" id="JAFCLK010000007">
    <property type="protein sequence ID" value="MBR1135965.1"/>
    <property type="molecule type" value="Genomic_DNA"/>
</dbReference>
<evidence type="ECO:0008006" key="3">
    <source>
        <dbReference type="Google" id="ProtNLM"/>
    </source>
</evidence>
<keyword evidence="2" id="KW-1185">Reference proteome</keyword>
<accession>A0ABS5G3R9</accession>
<dbReference type="InterPro" id="IPR021333">
    <property type="entry name" value="DUF2946"/>
</dbReference>
<gene>
    <name evidence="1" type="ORF">JQ619_09305</name>
</gene>
<sequence>MSSARAVSIALRKRRRRAHGDARRGWIARVLPLAMLALIIQLLAPVASSAMAAAAMAAVDPLAGAVICHAEPDAPPSSRDTDRTACGLDCVMCCVLHAAAVLDAPPAPTCAAPQRGCVRIAWRGRELGLIHLLARSQTQPRAPPFPV</sequence>
<name>A0ABS5G3R9_9BRAD</name>
<dbReference type="Proteomes" id="UP001314635">
    <property type="component" value="Unassembled WGS sequence"/>
</dbReference>
<comment type="caution">
    <text evidence="1">The sequence shown here is derived from an EMBL/GenBank/DDBJ whole genome shotgun (WGS) entry which is preliminary data.</text>
</comment>
<dbReference type="Pfam" id="PF11162">
    <property type="entry name" value="DUF2946"/>
    <property type="match status" value="1"/>
</dbReference>
<evidence type="ECO:0000313" key="2">
    <source>
        <dbReference type="Proteomes" id="UP001314635"/>
    </source>
</evidence>